<feature type="modified residue" description="4-aspartylphosphate" evidence="1">
    <location>
        <position position="54"/>
    </location>
</feature>
<dbReference type="PANTHER" id="PTHR45566:SF2">
    <property type="entry name" value="NARL SUBFAMILY"/>
    <property type="match status" value="1"/>
</dbReference>
<gene>
    <name evidence="3" type="ORF">SAMN04487996_122156</name>
</gene>
<keyword evidence="1" id="KW-0597">Phosphoprotein</keyword>
<name>A0A1G7WST6_9BACT</name>
<dbReference type="PANTHER" id="PTHR45566">
    <property type="entry name" value="HTH-TYPE TRANSCRIPTIONAL REGULATOR YHJB-RELATED"/>
    <property type="match status" value="1"/>
</dbReference>
<dbReference type="Proteomes" id="UP000198748">
    <property type="component" value="Unassembled WGS sequence"/>
</dbReference>
<keyword evidence="4" id="KW-1185">Reference proteome</keyword>
<feature type="domain" description="Response regulatory" evidence="2">
    <location>
        <begin position="2"/>
        <end position="119"/>
    </location>
</feature>
<accession>A0A1G7WST6</accession>
<evidence type="ECO:0000313" key="3">
    <source>
        <dbReference type="EMBL" id="SDG75017.1"/>
    </source>
</evidence>
<sequence length="139" mass="15074">MRILIADDNMTLLGSLAGLVSSFGGVEIISQHTNGQQVLDALESDPTIDLVVSDLQMPVMDGIELTLRLKELFPTVKICLLTASDQIETIKEAMHAGVDGYLLKNADRGELETAMNMIVSGNKFYSPEVLTLLANDPIK</sequence>
<dbReference type="AlphaFoldDB" id="A0A1G7WST6"/>
<dbReference type="Gene3D" id="3.40.50.2300">
    <property type="match status" value="1"/>
</dbReference>
<reference evidence="4" key="1">
    <citation type="submission" date="2016-10" db="EMBL/GenBank/DDBJ databases">
        <authorList>
            <person name="Varghese N."/>
            <person name="Submissions S."/>
        </authorList>
    </citation>
    <scope>NUCLEOTIDE SEQUENCE [LARGE SCALE GENOMIC DNA]</scope>
    <source>
        <strain evidence="4">DSM 25329</strain>
    </source>
</reference>
<dbReference type="InterPro" id="IPR001789">
    <property type="entry name" value="Sig_transdc_resp-reg_receiver"/>
</dbReference>
<dbReference type="RefSeq" id="WP_090156780.1">
    <property type="nucleotide sequence ID" value="NZ_FNAN01000022.1"/>
</dbReference>
<dbReference type="STRING" id="659014.SAMN04487996_122156"/>
<protein>
    <submittedName>
        <fullName evidence="3">Response regulator receiver domain-containing protein</fullName>
    </submittedName>
</protein>
<dbReference type="SUPFAM" id="SSF52172">
    <property type="entry name" value="CheY-like"/>
    <property type="match status" value="1"/>
</dbReference>
<evidence type="ECO:0000313" key="4">
    <source>
        <dbReference type="Proteomes" id="UP000198748"/>
    </source>
</evidence>
<proteinExistence type="predicted"/>
<dbReference type="InterPro" id="IPR051015">
    <property type="entry name" value="EvgA-like"/>
</dbReference>
<dbReference type="OrthoDB" id="9797341at2"/>
<dbReference type="CDD" id="cd17535">
    <property type="entry name" value="REC_NarL-like"/>
    <property type="match status" value="1"/>
</dbReference>
<dbReference type="PROSITE" id="PS50110">
    <property type="entry name" value="RESPONSE_REGULATORY"/>
    <property type="match status" value="1"/>
</dbReference>
<dbReference type="Pfam" id="PF00072">
    <property type="entry name" value="Response_reg"/>
    <property type="match status" value="1"/>
</dbReference>
<dbReference type="SMART" id="SM00448">
    <property type="entry name" value="REC"/>
    <property type="match status" value="1"/>
</dbReference>
<dbReference type="GO" id="GO:0000160">
    <property type="term" value="P:phosphorelay signal transduction system"/>
    <property type="evidence" value="ECO:0007669"/>
    <property type="project" value="InterPro"/>
</dbReference>
<dbReference type="EMBL" id="FNAN01000022">
    <property type="protein sequence ID" value="SDG75017.1"/>
    <property type="molecule type" value="Genomic_DNA"/>
</dbReference>
<evidence type="ECO:0000256" key="1">
    <source>
        <dbReference type="PROSITE-ProRule" id="PRU00169"/>
    </source>
</evidence>
<dbReference type="InterPro" id="IPR011006">
    <property type="entry name" value="CheY-like_superfamily"/>
</dbReference>
<dbReference type="InterPro" id="IPR058245">
    <property type="entry name" value="NreC/VraR/RcsB-like_REC"/>
</dbReference>
<evidence type="ECO:0000259" key="2">
    <source>
        <dbReference type="PROSITE" id="PS50110"/>
    </source>
</evidence>
<organism evidence="3 4">
    <name type="scientific">Dyadobacter soli</name>
    <dbReference type="NCBI Taxonomy" id="659014"/>
    <lineage>
        <taxon>Bacteria</taxon>
        <taxon>Pseudomonadati</taxon>
        <taxon>Bacteroidota</taxon>
        <taxon>Cytophagia</taxon>
        <taxon>Cytophagales</taxon>
        <taxon>Spirosomataceae</taxon>
        <taxon>Dyadobacter</taxon>
    </lineage>
</organism>